<reference evidence="4" key="1">
    <citation type="submission" date="2022-10" db="EMBL/GenBank/DDBJ databases">
        <title>The WGS of Solirubrobacter sp. CPCC 204708.</title>
        <authorList>
            <person name="Jiang Z."/>
        </authorList>
    </citation>
    <scope>NUCLEOTIDE SEQUENCE</scope>
    <source>
        <strain evidence="4">CPCC 204708</strain>
    </source>
</reference>
<dbReference type="PANTHER" id="PTHR30576">
    <property type="entry name" value="COLANIC BIOSYNTHESIS UDP-GLUCOSE LIPID CARRIER TRANSFERASE"/>
    <property type="match status" value="1"/>
</dbReference>
<accession>A0ABT4RHG3</accession>
<dbReference type="Proteomes" id="UP001147700">
    <property type="component" value="Unassembled WGS sequence"/>
</dbReference>
<comment type="caution">
    <text evidence="4">The sequence shown here is derived from an EMBL/GenBank/DDBJ whole genome shotgun (WGS) entry which is preliminary data.</text>
</comment>
<dbReference type="InterPro" id="IPR003362">
    <property type="entry name" value="Bact_transf"/>
</dbReference>
<feature type="transmembrane region" description="Helical" evidence="2">
    <location>
        <begin position="37"/>
        <end position="59"/>
    </location>
</feature>
<dbReference type="PANTHER" id="PTHR30576:SF0">
    <property type="entry name" value="UNDECAPRENYL-PHOSPHATE N-ACETYLGALACTOSAMINYL 1-PHOSPHATE TRANSFERASE-RELATED"/>
    <property type="match status" value="1"/>
</dbReference>
<name>A0ABT4RHG3_9ACTN</name>
<proteinExistence type="inferred from homology"/>
<sequence length="178" mass="19322">MEHGLERSPDVERAAARLARPRSRAALACKRLLDVTLALAMLLAALPVFVIVLLLLGFAGDGLIERRTRLGRNGKPIVLTRFRELPGGAFGRALQRAGARELPLLLTVLRGRLSFVGPRVAAPGTSYTGPRRLMTPGLIGPRSGLDDDEYVEQWSLWRDARLLAGRGSVHHSVSNSSS</sequence>
<keyword evidence="4" id="KW-0808">Transferase</keyword>
<evidence type="ECO:0000256" key="1">
    <source>
        <dbReference type="ARBA" id="ARBA00006464"/>
    </source>
</evidence>
<keyword evidence="2" id="KW-0812">Transmembrane</keyword>
<keyword evidence="5" id="KW-1185">Reference proteome</keyword>
<dbReference type="EMBL" id="JAPCID010000012">
    <property type="protein sequence ID" value="MDA0137930.1"/>
    <property type="molecule type" value="Genomic_DNA"/>
</dbReference>
<evidence type="ECO:0000256" key="2">
    <source>
        <dbReference type="SAM" id="Phobius"/>
    </source>
</evidence>
<keyword evidence="2" id="KW-0472">Membrane</keyword>
<evidence type="ECO:0000313" key="5">
    <source>
        <dbReference type="Proteomes" id="UP001147700"/>
    </source>
</evidence>
<comment type="similarity">
    <text evidence="1">Belongs to the bacterial sugar transferase family.</text>
</comment>
<organism evidence="4 5">
    <name type="scientific">Solirubrobacter deserti</name>
    <dbReference type="NCBI Taxonomy" id="2282478"/>
    <lineage>
        <taxon>Bacteria</taxon>
        <taxon>Bacillati</taxon>
        <taxon>Actinomycetota</taxon>
        <taxon>Thermoleophilia</taxon>
        <taxon>Solirubrobacterales</taxon>
        <taxon>Solirubrobacteraceae</taxon>
        <taxon>Solirubrobacter</taxon>
    </lineage>
</organism>
<keyword evidence="2" id="KW-1133">Transmembrane helix</keyword>
<dbReference type="RefSeq" id="WP_255525728.1">
    <property type="nucleotide sequence ID" value="NZ_JAPCID010000012.1"/>
</dbReference>
<feature type="domain" description="Bacterial sugar transferase" evidence="3">
    <location>
        <begin position="30"/>
        <end position="163"/>
    </location>
</feature>
<protein>
    <submittedName>
        <fullName evidence="4">Sugar transferase</fullName>
    </submittedName>
</protein>
<evidence type="ECO:0000313" key="4">
    <source>
        <dbReference type="EMBL" id="MDA0137930.1"/>
    </source>
</evidence>
<gene>
    <name evidence="4" type="ORF">OJ962_10495</name>
</gene>
<dbReference type="Pfam" id="PF02397">
    <property type="entry name" value="Bac_transf"/>
    <property type="match status" value="1"/>
</dbReference>
<evidence type="ECO:0000259" key="3">
    <source>
        <dbReference type="Pfam" id="PF02397"/>
    </source>
</evidence>
<dbReference type="GO" id="GO:0016740">
    <property type="term" value="F:transferase activity"/>
    <property type="evidence" value="ECO:0007669"/>
    <property type="project" value="UniProtKB-KW"/>
</dbReference>